<dbReference type="GO" id="GO:0003677">
    <property type="term" value="F:DNA binding"/>
    <property type="evidence" value="ECO:0007669"/>
    <property type="project" value="InterPro"/>
</dbReference>
<protein>
    <submittedName>
        <fullName evidence="1">Uncharacterized protein</fullName>
    </submittedName>
</protein>
<reference evidence="1" key="1">
    <citation type="journal article" date="2020" name="Nature">
        <title>Giant virus diversity and host interactions through global metagenomics.</title>
        <authorList>
            <person name="Schulz F."/>
            <person name="Roux S."/>
            <person name="Paez-Espino D."/>
            <person name="Jungbluth S."/>
            <person name="Walsh D.A."/>
            <person name="Denef V.J."/>
            <person name="McMahon K.D."/>
            <person name="Konstantinidis K.T."/>
            <person name="Eloe-Fadrosh E.A."/>
            <person name="Kyrpides N.C."/>
            <person name="Woyke T."/>
        </authorList>
    </citation>
    <scope>NUCLEOTIDE SEQUENCE</scope>
    <source>
        <strain evidence="1">GVMAG-M-3300025652-16</strain>
    </source>
</reference>
<sequence>MDSFIKVIEQKKEEINTVATIHTKQIKLIRKYLDERKNVFICGGYGVGKSYILEEVLKGLSHVELRTDHLKSKSPFLTFIKPSTKHVFIEDYDPVFKPIVEQVSDGAPLTRGSLLVTSVNMCMYPNFETVFIPRHKPDTLLTLTEDKGPKAENAAYRCNGNIRNFFTYLDGYDEMDIFKTPKEFIAEVLSDPNPIPIHDSIHEHGHMWDIFQENYINSNGVDVLKITESFSTADYYDSHIYKYGNWSLMPYFVLHALTIPKKCLGEPLMKDKIRPGSCWTKLGNYKMRKGKFEEIKKKSRMGLGVEELCLLKKYAEKGDLSNLVEYEITPQDFDVINHLAVGSGLKSREVTKVKKALKNVYEG</sequence>
<dbReference type="AlphaFoldDB" id="A0A6C0IYC7"/>
<dbReference type="GO" id="GO:0006260">
    <property type="term" value="P:DNA replication"/>
    <property type="evidence" value="ECO:0007669"/>
    <property type="project" value="InterPro"/>
</dbReference>
<name>A0A6C0IYC7_9ZZZZ</name>
<dbReference type="InterPro" id="IPR008921">
    <property type="entry name" value="DNA_pol3_clamp-load_cplx_C"/>
</dbReference>
<proteinExistence type="predicted"/>
<evidence type="ECO:0000313" key="1">
    <source>
        <dbReference type="EMBL" id="QHT98338.1"/>
    </source>
</evidence>
<accession>A0A6C0IYC7</accession>
<organism evidence="1">
    <name type="scientific">viral metagenome</name>
    <dbReference type="NCBI Taxonomy" id="1070528"/>
    <lineage>
        <taxon>unclassified sequences</taxon>
        <taxon>metagenomes</taxon>
        <taxon>organismal metagenomes</taxon>
    </lineage>
</organism>
<dbReference type="EMBL" id="MN740292">
    <property type="protein sequence ID" value="QHT98338.1"/>
    <property type="molecule type" value="Genomic_DNA"/>
</dbReference>
<dbReference type="SUPFAM" id="SSF48019">
    <property type="entry name" value="post-AAA+ oligomerization domain-like"/>
    <property type="match status" value="1"/>
</dbReference>